<evidence type="ECO:0000313" key="1">
    <source>
        <dbReference type="EMBL" id="QHU34108.1"/>
    </source>
</evidence>
<reference evidence="1" key="1">
    <citation type="journal article" date="2020" name="Nature">
        <title>Giant virus diversity and host interactions through global metagenomics.</title>
        <authorList>
            <person name="Schulz F."/>
            <person name="Roux S."/>
            <person name="Paez-Espino D."/>
            <person name="Jungbluth S."/>
            <person name="Walsh D.A."/>
            <person name="Denef V.J."/>
            <person name="McMahon K.D."/>
            <person name="Konstantinidis K.T."/>
            <person name="Eloe-Fadrosh E.A."/>
            <person name="Kyrpides N.C."/>
            <person name="Woyke T."/>
        </authorList>
    </citation>
    <scope>NUCLEOTIDE SEQUENCE</scope>
    <source>
        <strain evidence="1">GVMAG-S-1016713-123</strain>
    </source>
</reference>
<protein>
    <submittedName>
        <fullName evidence="1">Uncharacterized protein</fullName>
    </submittedName>
</protein>
<accession>A0A6C0LVS8</accession>
<dbReference type="EMBL" id="MN740567">
    <property type="protein sequence ID" value="QHU34108.1"/>
    <property type="molecule type" value="Genomic_DNA"/>
</dbReference>
<proteinExistence type="predicted"/>
<organism evidence="1">
    <name type="scientific">viral metagenome</name>
    <dbReference type="NCBI Taxonomy" id="1070528"/>
    <lineage>
        <taxon>unclassified sequences</taxon>
        <taxon>metagenomes</taxon>
        <taxon>organismal metagenomes</taxon>
    </lineage>
</organism>
<sequence length="129" mass="15564">MDLQSLKNEYNFDLVIDYKNKAETYEQDECFAEQFLHVFYLDKYHEKISAVIEKLFTCVKDDEHMKRWIDKVNQCNNMMKPDDCGMELMGFMMLFTFDHLQHIHECLQSLFKNGMITENNIKEMDNLLK</sequence>
<dbReference type="AlphaFoldDB" id="A0A6C0LVS8"/>
<name>A0A6C0LVS8_9ZZZZ</name>